<dbReference type="Gene3D" id="2.170.130.10">
    <property type="entry name" value="TonB-dependent receptor, plug domain"/>
    <property type="match status" value="1"/>
</dbReference>
<proteinExistence type="inferred from homology"/>
<comment type="subcellular location">
    <subcellularLocation>
        <location evidence="1 11">Cell outer membrane</location>
        <topology evidence="1 11">Multi-pass membrane protein</topology>
    </subcellularLocation>
</comment>
<feature type="short sequence motif" description="TonB box" evidence="12">
    <location>
        <begin position="88"/>
        <end position="94"/>
    </location>
</feature>
<dbReference type="InterPro" id="IPR012910">
    <property type="entry name" value="Plug_dom"/>
</dbReference>
<dbReference type="PANTHER" id="PTHR30069">
    <property type="entry name" value="TONB-DEPENDENT OUTER MEMBRANE RECEPTOR"/>
    <property type="match status" value="1"/>
</dbReference>
<accession>A0A6N1X2K9</accession>
<dbReference type="InterPro" id="IPR010916">
    <property type="entry name" value="TonB_box_CS"/>
</dbReference>
<evidence type="ECO:0000256" key="13">
    <source>
        <dbReference type="RuleBase" id="RU003357"/>
    </source>
</evidence>
<dbReference type="PROSITE" id="PS00430">
    <property type="entry name" value="TONB_DEPENDENT_REC_1"/>
    <property type="match status" value="1"/>
</dbReference>
<dbReference type="GO" id="GO:0009279">
    <property type="term" value="C:cell outer membrane"/>
    <property type="evidence" value="ECO:0007669"/>
    <property type="project" value="UniProtKB-SubCell"/>
</dbReference>
<dbReference type="KEGG" id="aant:HUK68_12620"/>
<evidence type="ECO:0000256" key="4">
    <source>
        <dbReference type="ARBA" id="ARBA00022452"/>
    </source>
</evidence>
<sequence>MTAAGAAADVTEKPALLSEFCNKGCKTNANHYYSLPLSPSGPPHVFSLPSPPRRSPGRRAPALQAGLLLLPLLATTAVHAQVAEALNTIVVTGTRSEKTLDETPVPTEVVDQREIQRTQARTLKDALENVPGLQLTEIHGKSGFAVSMQGMTSDQVLVLIDGLPISASTGSSVDVSQYLLTEVDRIEVVKGASSAQYGSSAMGGVINVITRRIAPGWSAAGTADAGTYGAQNVGSPGAAHGNLRVSGGGEKWRASVAADVLDNKGFAVDPDAWTHQGDAIRREQYSGRLEWLPTPAGHFWVDASRYLETDTQQYEYFAPPSFVPQRKTEDITRDRFTYGGQWRFGNGVKARLAGVTEDYDSRSQEYSNAVPTATRAAALRTEHVSLQFDMPAWQRQLWQFGADVHRERLRQTANGVSEVAGNAERTANELFVQNDILFNDTWEMVLGLRAQDDSDFGTHYAPKIGLRANLPTGAAWKSVLRANFGQGYRVPNLKERHYLFDHSALGYVVLGNPNLKPESSNSFQFGGTATWNERLTLNANLFYNRVRDLIQTDMDNFTVVNGIARYTYRNVAQARTQGLETGARWQASSALAFNAGYTYTDSQDLDTGTELTRRPRSIARLGLDWQLQPATELSVRARYQSSELAASTSPARSPGWATLDFVLNQKIGRDVTAFLGVKNLTNRQRDFSNASDFGPVAGGFLYVGARISLDAAP</sequence>
<keyword evidence="10 11" id="KW-0998">Cell outer membrane</keyword>
<dbReference type="InterPro" id="IPR000531">
    <property type="entry name" value="Beta-barrel_TonB"/>
</dbReference>
<dbReference type="GO" id="GO:0015344">
    <property type="term" value="F:siderophore uptake transmembrane transporter activity"/>
    <property type="evidence" value="ECO:0007669"/>
    <property type="project" value="TreeGrafter"/>
</dbReference>
<dbReference type="AlphaFoldDB" id="A0A6N1X2K9"/>
<comment type="similarity">
    <text evidence="2 11 13">Belongs to the TonB-dependent receptor family.</text>
</comment>
<evidence type="ECO:0000256" key="9">
    <source>
        <dbReference type="ARBA" id="ARBA00023170"/>
    </source>
</evidence>
<feature type="domain" description="TonB-dependent receptor-like beta-barrel" evidence="14">
    <location>
        <begin position="296"/>
        <end position="680"/>
    </location>
</feature>
<evidence type="ECO:0000313" key="16">
    <source>
        <dbReference type="EMBL" id="QKV53669.1"/>
    </source>
</evidence>
<protein>
    <submittedName>
        <fullName evidence="16">TonB-dependent receptor</fullName>
    </submittedName>
</protein>
<keyword evidence="9 16" id="KW-0675">Receptor</keyword>
<dbReference type="EMBL" id="CP054840">
    <property type="protein sequence ID" value="QKV53669.1"/>
    <property type="molecule type" value="Genomic_DNA"/>
</dbReference>
<evidence type="ECO:0000313" key="17">
    <source>
        <dbReference type="Proteomes" id="UP000509579"/>
    </source>
</evidence>
<keyword evidence="5 11" id="KW-0812">Transmembrane</keyword>
<keyword evidence="6" id="KW-0732">Signal</keyword>
<evidence type="ECO:0000256" key="8">
    <source>
        <dbReference type="ARBA" id="ARBA00023136"/>
    </source>
</evidence>
<evidence type="ECO:0000256" key="12">
    <source>
        <dbReference type="PROSITE-ProRule" id="PRU10143"/>
    </source>
</evidence>
<dbReference type="Pfam" id="PF00593">
    <property type="entry name" value="TonB_dep_Rec_b-barrel"/>
    <property type="match status" value="1"/>
</dbReference>
<dbReference type="Gene3D" id="2.40.170.20">
    <property type="entry name" value="TonB-dependent receptor, beta-barrel domain"/>
    <property type="match status" value="1"/>
</dbReference>
<evidence type="ECO:0000256" key="7">
    <source>
        <dbReference type="ARBA" id="ARBA00023077"/>
    </source>
</evidence>
<evidence type="ECO:0000256" key="10">
    <source>
        <dbReference type="ARBA" id="ARBA00023237"/>
    </source>
</evidence>
<dbReference type="InterPro" id="IPR036942">
    <property type="entry name" value="Beta-barrel_TonB_sf"/>
</dbReference>
<evidence type="ECO:0000259" key="15">
    <source>
        <dbReference type="Pfam" id="PF07715"/>
    </source>
</evidence>
<evidence type="ECO:0000256" key="2">
    <source>
        <dbReference type="ARBA" id="ARBA00009810"/>
    </source>
</evidence>
<evidence type="ECO:0000256" key="3">
    <source>
        <dbReference type="ARBA" id="ARBA00022448"/>
    </source>
</evidence>
<dbReference type="PROSITE" id="PS52016">
    <property type="entry name" value="TONB_DEPENDENT_REC_3"/>
    <property type="match status" value="1"/>
</dbReference>
<dbReference type="InterPro" id="IPR037066">
    <property type="entry name" value="Plug_dom_sf"/>
</dbReference>
<keyword evidence="4 11" id="KW-1134">Transmembrane beta strand</keyword>
<keyword evidence="17" id="KW-1185">Reference proteome</keyword>
<keyword evidence="3 11" id="KW-0813">Transport</keyword>
<gene>
    <name evidence="16" type="ORF">HUK68_12620</name>
</gene>
<evidence type="ECO:0000259" key="14">
    <source>
        <dbReference type="Pfam" id="PF00593"/>
    </source>
</evidence>
<name>A0A6N1X2K9_9BURK</name>
<dbReference type="GO" id="GO:0044718">
    <property type="term" value="P:siderophore transmembrane transport"/>
    <property type="evidence" value="ECO:0007669"/>
    <property type="project" value="TreeGrafter"/>
</dbReference>
<reference evidence="16 17" key="1">
    <citation type="submission" date="2020-06" db="EMBL/GenBank/DDBJ databases">
        <title>Acidovorax antarctica sp. nov., isolated from Corinth ice sheet soil, Antarctic Fields Peninsula.</title>
        <authorList>
            <person name="Xu Q."/>
            <person name="Peng F."/>
        </authorList>
    </citation>
    <scope>NUCLEOTIDE SEQUENCE [LARGE SCALE GENOMIC DNA]</scope>
    <source>
        <strain evidence="16 17">16-35-5</strain>
    </source>
</reference>
<dbReference type="PANTHER" id="PTHR30069:SF29">
    <property type="entry name" value="HEMOGLOBIN AND HEMOGLOBIN-HAPTOGLOBIN-BINDING PROTEIN 1-RELATED"/>
    <property type="match status" value="1"/>
</dbReference>
<organism evidence="16 17">
    <name type="scientific">Comamonas antarctica</name>
    <dbReference type="NCBI Taxonomy" id="2743470"/>
    <lineage>
        <taxon>Bacteria</taxon>
        <taxon>Pseudomonadati</taxon>
        <taxon>Pseudomonadota</taxon>
        <taxon>Betaproteobacteria</taxon>
        <taxon>Burkholderiales</taxon>
        <taxon>Comamonadaceae</taxon>
        <taxon>Comamonas</taxon>
    </lineage>
</organism>
<dbReference type="CDD" id="cd01347">
    <property type="entry name" value="ligand_gated_channel"/>
    <property type="match status" value="1"/>
</dbReference>
<dbReference type="InterPro" id="IPR039426">
    <property type="entry name" value="TonB-dep_rcpt-like"/>
</dbReference>
<evidence type="ECO:0000256" key="1">
    <source>
        <dbReference type="ARBA" id="ARBA00004571"/>
    </source>
</evidence>
<feature type="domain" description="TonB-dependent receptor plug" evidence="15">
    <location>
        <begin position="100"/>
        <end position="205"/>
    </location>
</feature>
<evidence type="ECO:0000256" key="6">
    <source>
        <dbReference type="ARBA" id="ARBA00022729"/>
    </source>
</evidence>
<dbReference type="Pfam" id="PF07715">
    <property type="entry name" value="Plug"/>
    <property type="match status" value="1"/>
</dbReference>
<evidence type="ECO:0000256" key="11">
    <source>
        <dbReference type="PROSITE-ProRule" id="PRU01360"/>
    </source>
</evidence>
<evidence type="ECO:0000256" key="5">
    <source>
        <dbReference type="ARBA" id="ARBA00022692"/>
    </source>
</evidence>
<keyword evidence="8 11" id="KW-0472">Membrane</keyword>
<dbReference type="Proteomes" id="UP000509579">
    <property type="component" value="Chromosome"/>
</dbReference>
<dbReference type="SUPFAM" id="SSF56935">
    <property type="entry name" value="Porins"/>
    <property type="match status" value="1"/>
</dbReference>
<keyword evidence="7 12" id="KW-0798">TonB box</keyword>